<sequence length="117" mass="13269">MLFAFVPLEIATQHKSFVAQQRRKNVYSKNSKYLWKALEQSCLGCGRESGVLRGCDGKGRIVGGLGAIWKWWPIKVYRPCPEMSKQGGTYQRAGQTLEELFGRNDMQSPTTPKEQTK</sequence>
<gene>
    <name evidence="1" type="ORF">GpartN1_g3363.t1</name>
</gene>
<accession>A0A9C7UQI8</accession>
<dbReference type="OrthoDB" id="421474at2759"/>
<dbReference type="Proteomes" id="UP001061958">
    <property type="component" value="Unassembled WGS sequence"/>
</dbReference>
<dbReference type="PANTHER" id="PTHR47721">
    <property type="entry name" value="OS01G0235100 PROTEIN"/>
    <property type="match status" value="1"/>
</dbReference>
<reference evidence="1" key="1">
    <citation type="journal article" date="2022" name="Proc. Natl. Acad. Sci. U.S.A.">
        <title>Life cycle and functional genomics of the unicellular red alga Galdieria for elucidating algal and plant evolution and industrial use.</title>
        <authorList>
            <person name="Hirooka S."/>
            <person name="Itabashi T."/>
            <person name="Ichinose T.M."/>
            <person name="Onuma R."/>
            <person name="Fujiwara T."/>
            <person name="Yamashita S."/>
            <person name="Jong L.W."/>
            <person name="Tomita R."/>
            <person name="Iwane A.H."/>
            <person name="Miyagishima S.Y."/>
        </authorList>
    </citation>
    <scope>NUCLEOTIDE SEQUENCE</scope>
    <source>
        <strain evidence="1">NBRC 102759</strain>
    </source>
</reference>
<dbReference type="AlphaFoldDB" id="A0A9C7UQI8"/>
<dbReference type="PANTHER" id="PTHR47721:SF2">
    <property type="entry name" value="OS01G0235100 PROTEIN"/>
    <property type="match status" value="1"/>
</dbReference>
<proteinExistence type="predicted"/>
<dbReference type="EMBL" id="BQMJ01000025">
    <property type="protein sequence ID" value="GJQ11572.1"/>
    <property type="molecule type" value="Genomic_DNA"/>
</dbReference>
<name>A0A9C7UQI8_9RHOD</name>
<protein>
    <submittedName>
        <fullName evidence="1">Uncharacterized protein</fullName>
    </submittedName>
</protein>
<keyword evidence="2" id="KW-1185">Reference proteome</keyword>
<reference evidence="1" key="2">
    <citation type="submission" date="2022-01" db="EMBL/GenBank/DDBJ databases">
        <authorList>
            <person name="Hirooka S."/>
            <person name="Miyagishima S.Y."/>
        </authorList>
    </citation>
    <scope>NUCLEOTIDE SEQUENCE</scope>
    <source>
        <strain evidence="1">NBRC 102759</strain>
    </source>
</reference>
<evidence type="ECO:0000313" key="2">
    <source>
        <dbReference type="Proteomes" id="UP001061958"/>
    </source>
</evidence>
<comment type="caution">
    <text evidence="1">The sequence shown here is derived from an EMBL/GenBank/DDBJ whole genome shotgun (WGS) entry which is preliminary data.</text>
</comment>
<organism evidence="1 2">
    <name type="scientific">Galdieria partita</name>
    <dbReference type="NCBI Taxonomy" id="83374"/>
    <lineage>
        <taxon>Eukaryota</taxon>
        <taxon>Rhodophyta</taxon>
        <taxon>Bangiophyceae</taxon>
        <taxon>Galdieriales</taxon>
        <taxon>Galdieriaceae</taxon>
        <taxon>Galdieria</taxon>
    </lineage>
</organism>
<evidence type="ECO:0000313" key="1">
    <source>
        <dbReference type="EMBL" id="GJQ11572.1"/>
    </source>
</evidence>